<gene>
    <name evidence="3" type="ORF">MM415B06722_0006</name>
</gene>
<reference evidence="3" key="1">
    <citation type="submission" date="2020-03" db="EMBL/GenBank/DDBJ databases">
        <title>The deep terrestrial virosphere.</title>
        <authorList>
            <person name="Holmfeldt K."/>
            <person name="Nilsson E."/>
            <person name="Simone D."/>
            <person name="Lopez-Fernandez M."/>
            <person name="Wu X."/>
            <person name="de Brujin I."/>
            <person name="Lundin D."/>
            <person name="Andersson A."/>
            <person name="Bertilsson S."/>
            <person name="Dopson M."/>
        </authorList>
    </citation>
    <scope>NUCLEOTIDE SEQUENCE</scope>
    <source>
        <strain evidence="3">MM415B06722</strain>
    </source>
</reference>
<proteinExistence type="predicted"/>
<feature type="compositionally biased region" description="Polar residues" evidence="1">
    <location>
        <begin position="66"/>
        <end position="81"/>
    </location>
</feature>
<evidence type="ECO:0000256" key="1">
    <source>
        <dbReference type="SAM" id="MobiDB-lite"/>
    </source>
</evidence>
<sequence>MKLKNQILIYILILSALLIGLISTASFWQGLGKGLGVLYNIKNIEPSEKKLAEGLAERQSEEDSVPLNTITDTDPDISSSAPSPLDQEMLDWVIMCESSGRHEGIWGRDGEYGLLQFKEQSFLFLSEKYGYEGDWQNRQDQINLFLLTSDEDKEIHWSCFRRYKTL</sequence>
<protein>
    <submittedName>
        <fullName evidence="3">Uncharacterized protein</fullName>
    </submittedName>
</protein>
<accession>A0A6M3LWV3</accession>
<dbReference type="EMBL" id="MT143460">
    <property type="protein sequence ID" value="QJA97078.1"/>
    <property type="molecule type" value="Genomic_DNA"/>
</dbReference>
<name>A0A6M3LWV3_9ZZZZ</name>
<organism evidence="3">
    <name type="scientific">viral metagenome</name>
    <dbReference type="NCBI Taxonomy" id="1070528"/>
    <lineage>
        <taxon>unclassified sequences</taxon>
        <taxon>metagenomes</taxon>
        <taxon>organismal metagenomes</taxon>
    </lineage>
</organism>
<keyword evidence="2" id="KW-1133">Transmembrane helix</keyword>
<evidence type="ECO:0000256" key="2">
    <source>
        <dbReference type="SAM" id="Phobius"/>
    </source>
</evidence>
<feature type="region of interest" description="Disordered" evidence="1">
    <location>
        <begin position="52"/>
        <end position="81"/>
    </location>
</feature>
<feature type="transmembrane region" description="Helical" evidence="2">
    <location>
        <begin position="7"/>
        <end position="28"/>
    </location>
</feature>
<evidence type="ECO:0000313" key="3">
    <source>
        <dbReference type="EMBL" id="QJA97078.1"/>
    </source>
</evidence>
<dbReference type="AlphaFoldDB" id="A0A6M3LWV3"/>
<keyword evidence="2" id="KW-0472">Membrane</keyword>
<feature type="compositionally biased region" description="Basic and acidic residues" evidence="1">
    <location>
        <begin position="52"/>
        <end position="61"/>
    </location>
</feature>
<keyword evidence="2" id="KW-0812">Transmembrane</keyword>